<gene>
    <name evidence="3" type="ORF">A2639_02100</name>
</gene>
<organism evidence="3 4">
    <name type="scientific">Candidatus Staskawiczbacteria bacterium RIFCSPHIGHO2_01_FULL_34_27</name>
    <dbReference type="NCBI Taxonomy" id="1802199"/>
    <lineage>
        <taxon>Bacteria</taxon>
        <taxon>Candidatus Staskawicziibacteriota</taxon>
    </lineage>
</organism>
<dbReference type="PROSITE" id="PS51750">
    <property type="entry name" value="BRO_N"/>
    <property type="match status" value="1"/>
</dbReference>
<dbReference type="InterPro" id="IPR053737">
    <property type="entry name" value="Type_II_TA_Toxin"/>
</dbReference>
<protein>
    <recommendedName>
        <fullName evidence="5">Fido domain-containing protein</fullName>
    </recommendedName>
</protein>
<dbReference type="PANTHER" id="PTHR35810:SF1">
    <property type="entry name" value="CYTOPLASMIC PROTEIN"/>
    <property type="match status" value="1"/>
</dbReference>
<dbReference type="PANTHER" id="PTHR35810">
    <property type="entry name" value="CYTOPLASMIC PROTEIN-RELATED"/>
    <property type="match status" value="1"/>
</dbReference>
<sequence length="324" mass="37542">MKKGEILIYQTPDKKIKIDVNLDQDTVWLTQDQISRLFNAERSVITKHVKNIFKSKELNEESNVQKMHIANSDKPVNFYSLDAIISIGYRVNSKKATQFRVWATNTLKRYLVTGYAINEKRLFEAQDKFNELKNSIDFLQKKSKYGLLAGQEQEILDLLANYSKTLTLLEQYDKEKVSLLKNGKGKFILMYEDVVSIIAKIKDELMAKKEAGEFFGTENSDKLKGIIATLYQTFDKKELYYSIEEKAAHLLYFIIKDHPLVDGNKRTGAFLFVYFLDRNNYLYKENGERKINDNALTALALLIAVSDRQEKEKMVKIITNLLSL</sequence>
<dbReference type="InterPro" id="IPR003497">
    <property type="entry name" value="BRO_N_domain"/>
</dbReference>
<dbReference type="NCBIfam" id="TIGR01550">
    <property type="entry name" value="DOC_P1"/>
    <property type="match status" value="1"/>
</dbReference>
<name>A0A1G2HLD3_9BACT</name>
<dbReference type="SUPFAM" id="SSF140931">
    <property type="entry name" value="Fic-like"/>
    <property type="match status" value="1"/>
</dbReference>
<dbReference type="EMBL" id="MHOL01000004">
    <property type="protein sequence ID" value="OGZ63296.1"/>
    <property type="molecule type" value="Genomic_DNA"/>
</dbReference>
<dbReference type="Pfam" id="PF13310">
    <property type="entry name" value="Virulence_RhuM"/>
    <property type="match status" value="1"/>
</dbReference>
<accession>A0A1G2HLD3</accession>
<comment type="caution">
    <text evidence="3">The sequence shown here is derived from an EMBL/GenBank/DDBJ whole genome shotgun (WGS) entry which is preliminary data.</text>
</comment>
<dbReference type="InterPro" id="IPR006440">
    <property type="entry name" value="Doc"/>
</dbReference>
<reference evidence="3 4" key="1">
    <citation type="journal article" date="2016" name="Nat. Commun.">
        <title>Thousands of microbial genomes shed light on interconnected biogeochemical processes in an aquifer system.</title>
        <authorList>
            <person name="Anantharaman K."/>
            <person name="Brown C.T."/>
            <person name="Hug L.A."/>
            <person name="Sharon I."/>
            <person name="Castelle C.J."/>
            <person name="Probst A.J."/>
            <person name="Thomas B.C."/>
            <person name="Singh A."/>
            <person name="Wilkins M.J."/>
            <person name="Karaoz U."/>
            <person name="Brodie E.L."/>
            <person name="Williams K.H."/>
            <person name="Hubbard S.S."/>
            <person name="Banfield J.F."/>
        </authorList>
    </citation>
    <scope>NUCLEOTIDE SEQUENCE [LARGE SCALE GENOMIC DNA]</scope>
</reference>
<dbReference type="Pfam" id="PF02661">
    <property type="entry name" value="Fic"/>
    <property type="match status" value="1"/>
</dbReference>
<evidence type="ECO:0000313" key="3">
    <source>
        <dbReference type="EMBL" id="OGZ63296.1"/>
    </source>
</evidence>
<evidence type="ECO:0000313" key="4">
    <source>
        <dbReference type="Proteomes" id="UP000178991"/>
    </source>
</evidence>
<dbReference type="InterPro" id="IPR011204">
    <property type="entry name" value="Virulence_RhuM-like"/>
</dbReference>
<dbReference type="PROSITE" id="PS51459">
    <property type="entry name" value="FIDO"/>
    <property type="match status" value="1"/>
</dbReference>
<proteinExistence type="predicted"/>
<dbReference type="Proteomes" id="UP000178991">
    <property type="component" value="Unassembled WGS sequence"/>
</dbReference>
<feature type="domain" description="Fido" evidence="1">
    <location>
        <begin position="189"/>
        <end position="320"/>
    </location>
</feature>
<evidence type="ECO:0000259" key="2">
    <source>
        <dbReference type="PROSITE" id="PS51750"/>
    </source>
</evidence>
<feature type="domain" description="Bro-N" evidence="2">
    <location>
        <begin position="1"/>
        <end position="114"/>
    </location>
</feature>
<evidence type="ECO:0000259" key="1">
    <source>
        <dbReference type="PROSITE" id="PS51459"/>
    </source>
</evidence>
<dbReference type="Gene3D" id="1.20.120.1870">
    <property type="entry name" value="Fic/DOC protein, Fido domain"/>
    <property type="match status" value="1"/>
</dbReference>
<dbReference type="AlphaFoldDB" id="A0A1G2HLD3"/>
<dbReference type="InterPro" id="IPR036597">
    <property type="entry name" value="Fido-like_dom_sf"/>
</dbReference>
<dbReference type="InterPro" id="IPR003812">
    <property type="entry name" value="Fido"/>
</dbReference>
<evidence type="ECO:0008006" key="5">
    <source>
        <dbReference type="Google" id="ProtNLM"/>
    </source>
</evidence>
<dbReference type="GO" id="GO:0016301">
    <property type="term" value="F:kinase activity"/>
    <property type="evidence" value="ECO:0007669"/>
    <property type="project" value="InterPro"/>
</dbReference>